<dbReference type="SUPFAM" id="SSF103473">
    <property type="entry name" value="MFS general substrate transporter"/>
    <property type="match status" value="1"/>
</dbReference>
<keyword evidence="2" id="KW-0813">Transport</keyword>
<evidence type="ECO:0000256" key="1">
    <source>
        <dbReference type="ARBA" id="ARBA00004141"/>
    </source>
</evidence>
<dbReference type="PANTHER" id="PTHR23504">
    <property type="entry name" value="MAJOR FACILITATOR SUPERFAMILY DOMAIN-CONTAINING PROTEIN 10"/>
    <property type="match status" value="1"/>
</dbReference>
<dbReference type="GO" id="GO:0022857">
    <property type="term" value="F:transmembrane transporter activity"/>
    <property type="evidence" value="ECO:0007669"/>
    <property type="project" value="InterPro"/>
</dbReference>
<evidence type="ECO:0000313" key="9">
    <source>
        <dbReference type="Proteomes" id="UP000035740"/>
    </source>
</evidence>
<dbReference type="InterPro" id="IPR011701">
    <property type="entry name" value="MFS"/>
</dbReference>
<feature type="non-terminal residue" evidence="8">
    <location>
        <position position="248"/>
    </location>
</feature>
<dbReference type="PRINTS" id="PR01035">
    <property type="entry name" value="TCRTETA"/>
</dbReference>
<dbReference type="Gene3D" id="1.20.1250.20">
    <property type="entry name" value="MFS general substrate transporter like domains"/>
    <property type="match status" value="1"/>
</dbReference>
<gene>
    <name evidence="8" type="ORF">BVRB_031850</name>
</gene>
<evidence type="ECO:0000256" key="6">
    <source>
        <dbReference type="SAM" id="Phobius"/>
    </source>
</evidence>
<dbReference type="InterPro" id="IPR020846">
    <property type="entry name" value="MFS_dom"/>
</dbReference>
<proteinExistence type="predicted"/>
<feature type="transmembrane region" description="Helical" evidence="6">
    <location>
        <begin position="41"/>
        <end position="64"/>
    </location>
</feature>
<keyword evidence="5 6" id="KW-0472">Membrane</keyword>
<evidence type="ECO:0000256" key="2">
    <source>
        <dbReference type="ARBA" id="ARBA00022448"/>
    </source>
</evidence>
<feature type="transmembrane region" description="Helical" evidence="6">
    <location>
        <begin position="189"/>
        <end position="207"/>
    </location>
</feature>
<dbReference type="OrthoDB" id="419616at2759"/>
<feature type="domain" description="Major facilitator superfamily (MFS) profile" evidence="7">
    <location>
        <begin position="1"/>
        <end position="248"/>
    </location>
</feature>
<comment type="subcellular location">
    <subcellularLocation>
        <location evidence="1">Membrane</location>
        <topology evidence="1">Multi-pass membrane protein</topology>
    </subcellularLocation>
</comment>
<dbReference type="PROSITE" id="PS50850">
    <property type="entry name" value="MFS"/>
    <property type="match status" value="1"/>
</dbReference>
<dbReference type="Pfam" id="PF07690">
    <property type="entry name" value="MFS_1"/>
    <property type="match status" value="1"/>
</dbReference>
<reference evidence="8 9" key="1">
    <citation type="journal article" date="2014" name="Nature">
        <title>The genome of the recently domesticated crop plant sugar beet (Beta vulgaris).</title>
        <authorList>
            <person name="Dohm J.C."/>
            <person name="Minoche A.E."/>
            <person name="Holtgrawe D."/>
            <person name="Capella-Gutierrez S."/>
            <person name="Zakrzewski F."/>
            <person name="Tafer H."/>
            <person name="Rupp O."/>
            <person name="Sorensen T.R."/>
            <person name="Stracke R."/>
            <person name="Reinhardt R."/>
            <person name="Goesmann A."/>
            <person name="Kraft T."/>
            <person name="Schulz B."/>
            <person name="Stadler P.F."/>
            <person name="Schmidt T."/>
            <person name="Gabaldon T."/>
            <person name="Lehrach H."/>
            <person name="Weisshaar B."/>
            <person name="Himmelbauer H."/>
        </authorList>
    </citation>
    <scope>NUCLEOTIDE SEQUENCE [LARGE SCALE GENOMIC DNA]</scope>
    <source>
        <tissue evidence="8">Taproot</tissue>
    </source>
</reference>
<keyword evidence="4 6" id="KW-1133">Transmembrane helix</keyword>
<feature type="transmembrane region" description="Helical" evidence="6">
    <location>
        <begin position="6"/>
        <end position="29"/>
    </location>
</feature>
<feature type="transmembrane region" description="Helical" evidence="6">
    <location>
        <begin position="70"/>
        <end position="90"/>
    </location>
</feature>
<sequence>LAPNLGWLFAGRVISGICAASISTAYAYIADILPADKRAGAFGMMGAAFGLGFTFGPALGGVLGNIDPHLPFWVAAALSLLNGCYGLFVIPESLPQDKRTAFSWKRANPLAALKLLRSHRNLIGLASIGFLSNLSHVVLNSTFVLYAGYRYQWNERDVGLAMALVGICSMIVQGGLVRPFVRHFGERTALLCGLISGAIGFAIFGLAPTGTVFLIGILFTTVWGMAGPAGMGLMTRCVGADEQGRLQG</sequence>
<feature type="non-terminal residue" evidence="8">
    <location>
        <position position="1"/>
    </location>
</feature>
<dbReference type="GO" id="GO:0016020">
    <property type="term" value="C:membrane"/>
    <property type="evidence" value="ECO:0007669"/>
    <property type="project" value="UniProtKB-SubCell"/>
</dbReference>
<dbReference type="PANTHER" id="PTHR23504:SF15">
    <property type="entry name" value="MAJOR FACILITATOR SUPERFAMILY (MFS) PROFILE DOMAIN-CONTAINING PROTEIN"/>
    <property type="match status" value="1"/>
</dbReference>
<evidence type="ECO:0000256" key="4">
    <source>
        <dbReference type="ARBA" id="ARBA00022989"/>
    </source>
</evidence>
<dbReference type="Proteomes" id="UP000035740">
    <property type="component" value="Unassembled WGS sequence"/>
</dbReference>
<accession>A0A0J8AXB5</accession>
<evidence type="ECO:0000256" key="3">
    <source>
        <dbReference type="ARBA" id="ARBA00022692"/>
    </source>
</evidence>
<feature type="transmembrane region" description="Helical" evidence="6">
    <location>
        <begin position="158"/>
        <end position="177"/>
    </location>
</feature>
<dbReference type="AlphaFoldDB" id="A0A0J8AXB5"/>
<evidence type="ECO:0000313" key="8">
    <source>
        <dbReference type="EMBL" id="KMS93401.1"/>
    </source>
</evidence>
<keyword evidence="3 6" id="KW-0812">Transmembrane</keyword>
<protein>
    <recommendedName>
        <fullName evidence="7">Major facilitator superfamily (MFS) profile domain-containing protein</fullName>
    </recommendedName>
</protein>
<organism evidence="8 9">
    <name type="scientific">Beta vulgaris subsp. vulgaris</name>
    <name type="common">Beet</name>
    <dbReference type="NCBI Taxonomy" id="3555"/>
    <lineage>
        <taxon>Eukaryota</taxon>
        <taxon>Viridiplantae</taxon>
        <taxon>Streptophyta</taxon>
        <taxon>Embryophyta</taxon>
        <taxon>Tracheophyta</taxon>
        <taxon>Spermatophyta</taxon>
        <taxon>Magnoliopsida</taxon>
        <taxon>eudicotyledons</taxon>
        <taxon>Gunneridae</taxon>
        <taxon>Pentapetalae</taxon>
        <taxon>Caryophyllales</taxon>
        <taxon>Chenopodiaceae</taxon>
        <taxon>Betoideae</taxon>
        <taxon>Beta</taxon>
    </lineage>
</organism>
<feature type="transmembrane region" description="Helical" evidence="6">
    <location>
        <begin position="213"/>
        <end position="235"/>
    </location>
</feature>
<evidence type="ECO:0000259" key="7">
    <source>
        <dbReference type="PROSITE" id="PS50850"/>
    </source>
</evidence>
<keyword evidence="9" id="KW-1185">Reference proteome</keyword>
<feature type="transmembrane region" description="Helical" evidence="6">
    <location>
        <begin position="122"/>
        <end position="146"/>
    </location>
</feature>
<dbReference type="InterPro" id="IPR001958">
    <property type="entry name" value="Tet-R_TetA/multi-R_MdtG-like"/>
</dbReference>
<evidence type="ECO:0000256" key="5">
    <source>
        <dbReference type="ARBA" id="ARBA00023136"/>
    </source>
</evidence>
<dbReference type="EMBL" id="KQ103143">
    <property type="protein sequence ID" value="KMS93401.1"/>
    <property type="molecule type" value="Genomic_DNA"/>
</dbReference>
<name>A0A0J8AXB5_BETVV</name>
<dbReference type="InterPro" id="IPR036259">
    <property type="entry name" value="MFS_trans_sf"/>
</dbReference>